<evidence type="ECO:0000259" key="3">
    <source>
        <dbReference type="PROSITE" id="PS50041"/>
    </source>
</evidence>
<evidence type="ECO:0000313" key="5">
    <source>
        <dbReference type="RefSeq" id="XP_034106389.1"/>
    </source>
</evidence>
<dbReference type="PROSITE" id="PS00615">
    <property type="entry name" value="C_TYPE_LECTIN_1"/>
    <property type="match status" value="1"/>
</dbReference>
<reference evidence="5" key="1">
    <citation type="submission" date="2025-08" db="UniProtKB">
        <authorList>
            <consortium name="RefSeq"/>
        </authorList>
    </citation>
    <scope>IDENTIFICATION</scope>
    <source>
        <strain evidence="5">15112-1751.03</strain>
        <tissue evidence="5">Whole Adult</tissue>
    </source>
</reference>
<evidence type="ECO:0000256" key="2">
    <source>
        <dbReference type="SAM" id="SignalP"/>
    </source>
</evidence>
<name>A0A6P8WXE7_DROAB</name>
<dbReference type="RefSeq" id="XP_034106389.1">
    <property type="nucleotide sequence ID" value="XM_034250498.2"/>
</dbReference>
<keyword evidence="2" id="KW-0732">Signal</keyword>
<organism evidence="4 5">
    <name type="scientific">Drosophila albomicans</name>
    <name type="common">Fruit fly</name>
    <dbReference type="NCBI Taxonomy" id="7291"/>
    <lineage>
        <taxon>Eukaryota</taxon>
        <taxon>Metazoa</taxon>
        <taxon>Ecdysozoa</taxon>
        <taxon>Arthropoda</taxon>
        <taxon>Hexapoda</taxon>
        <taxon>Insecta</taxon>
        <taxon>Pterygota</taxon>
        <taxon>Neoptera</taxon>
        <taxon>Endopterygota</taxon>
        <taxon>Diptera</taxon>
        <taxon>Brachycera</taxon>
        <taxon>Muscomorpha</taxon>
        <taxon>Ephydroidea</taxon>
        <taxon>Drosophilidae</taxon>
        <taxon>Drosophila</taxon>
    </lineage>
</organism>
<sequence length="153" mass="17490">MLFRLFLILGLLQLSYCQKPKYITVTYTKVNWFRAQLICNRSNMTLASVPNIQSHYKVISSISEIAYLLGREKFWLGGNNLGDLSTWNWPGAGLPFGYKKWAENEPTSALTGEEACLVMAEDNDWYSEDCNNKYFFVCESKCDSNAAVEPIFI</sequence>
<keyword evidence="4" id="KW-1185">Reference proteome</keyword>
<dbReference type="InterPro" id="IPR018378">
    <property type="entry name" value="C-type_lectin_CS"/>
</dbReference>
<gene>
    <name evidence="5" type="primary">LOC117569366</name>
</gene>
<feature type="chain" id="PRO_5027537235" evidence="2">
    <location>
        <begin position="18"/>
        <end position="153"/>
    </location>
</feature>
<dbReference type="PANTHER" id="PTHR45784:SF3">
    <property type="entry name" value="C-TYPE LECTIN DOMAIN FAMILY 4 MEMBER K-LIKE-RELATED"/>
    <property type="match status" value="1"/>
</dbReference>
<dbReference type="CDD" id="cd00037">
    <property type="entry name" value="CLECT"/>
    <property type="match status" value="1"/>
</dbReference>
<dbReference type="GeneID" id="117569366"/>
<dbReference type="AlphaFoldDB" id="A0A6P8WXE7"/>
<proteinExistence type="predicted"/>
<feature type="signal peptide" evidence="2">
    <location>
        <begin position="1"/>
        <end position="17"/>
    </location>
</feature>
<dbReference type="SMART" id="SM00034">
    <property type="entry name" value="CLECT"/>
    <property type="match status" value="1"/>
</dbReference>
<dbReference type="InterPro" id="IPR001304">
    <property type="entry name" value="C-type_lectin-like"/>
</dbReference>
<dbReference type="Pfam" id="PF00059">
    <property type="entry name" value="Lectin_C"/>
    <property type="match status" value="1"/>
</dbReference>
<keyword evidence="1" id="KW-1015">Disulfide bond</keyword>
<evidence type="ECO:0000313" key="4">
    <source>
        <dbReference type="Proteomes" id="UP000515160"/>
    </source>
</evidence>
<dbReference type="InterPro" id="IPR016187">
    <property type="entry name" value="CTDL_fold"/>
</dbReference>
<evidence type="ECO:0000256" key="1">
    <source>
        <dbReference type="ARBA" id="ARBA00023157"/>
    </source>
</evidence>
<dbReference type="Gene3D" id="3.10.100.10">
    <property type="entry name" value="Mannose-Binding Protein A, subunit A"/>
    <property type="match status" value="1"/>
</dbReference>
<dbReference type="PROSITE" id="PS50041">
    <property type="entry name" value="C_TYPE_LECTIN_2"/>
    <property type="match status" value="1"/>
</dbReference>
<dbReference type="SUPFAM" id="SSF56436">
    <property type="entry name" value="C-type lectin-like"/>
    <property type="match status" value="1"/>
</dbReference>
<dbReference type="Proteomes" id="UP000515160">
    <property type="component" value="Chromosome 3"/>
</dbReference>
<protein>
    <submittedName>
        <fullName evidence="5">Snaclec alboaggregin-D subunit beta</fullName>
    </submittedName>
</protein>
<dbReference type="PANTHER" id="PTHR45784">
    <property type="entry name" value="C-TYPE LECTIN DOMAIN FAMILY 20 MEMBER A-RELATED"/>
    <property type="match status" value="1"/>
</dbReference>
<dbReference type="OrthoDB" id="418245at2759"/>
<dbReference type="InterPro" id="IPR016186">
    <property type="entry name" value="C-type_lectin-like/link_sf"/>
</dbReference>
<accession>A0A6P8WXE7</accession>
<feature type="domain" description="C-type lectin" evidence="3">
    <location>
        <begin position="22"/>
        <end position="139"/>
    </location>
</feature>